<dbReference type="OrthoDB" id="5895862at2759"/>
<dbReference type="UCSC" id="T10D4.7">
    <property type="organism name" value="c. elegans"/>
</dbReference>
<dbReference type="EMBL" id="BX284602">
    <property type="protein sequence ID" value="CCD73607.1"/>
    <property type="molecule type" value="Genomic_DNA"/>
</dbReference>
<sequence length="167" mass="18883">MRPILLAVLIYLACCEEDYGCLDACECDNISEYTINDAFLFYTEEAGCVRNVTCLNSPDSHIALDFQGSEIPRPLAPTWKPYRPETYLMPPNATPGSTPTGIDIFSFFGIICENSTWYITKYPNGYSYQVKVDETTNRIEYVAPDSTIDGKKSPLFHMYCPPWPLTC</sequence>
<accession>Q9TZF6</accession>
<dbReference type="Bgee" id="WBGene00020409">
    <property type="expression patterns" value="Expressed in adult organism"/>
</dbReference>
<dbReference type="PhylomeDB" id="Q9TZF6"/>
<feature type="chain" id="PRO_5012881312" evidence="1">
    <location>
        <begin position="16"/>
        <end position="167"/>
    </location>
</feature>
<keyword evidence="1" id="KW-0732">Signal</keyword>
<reference evidence="2 3" key="1">
    <citation type="journal article" date="1998" name="Science">
        <title>Genome sequence of the nematode C. elegans: a platform for investigating biology.</title>
        <authorList>
            <consortium name="The C. elegans sequencing consortium"/>
            <person name="Sulson J.E."/>
            <person name="Waterston R."/>
        </authorList>
    </citation>
    <scope>NUCLEOTIDE SEQUENCE [LARGE SCALE GENOMIC DNA]</scope>
    <source>
        <strain evidence="2 3">Bristol N2</strain>
    </source>
</reference>
<keyword evidence="3" id="KW-1185">Reference proteome</keyword>
<dbReference type="KEGG" id="cel:CELE_T10D4.7"/>
<dbReference type="HOGENOM" id="CLU_105165_2_0_1"/>
<dbReference type="CTD" id="188381"/>
<dbReference type="eggNOG" id="ENOG502TJYV">
    <property type="taxonomic scope" value="Eukaryota"/>
</dbReference>
<dbReference type="PaxDb" id="6239-T10D4.7"/>
<dbReference type="RefSeq" id="NP_494451.2">
    <property type="nucleotide sequence ID" value="NM_062050.2"/>
</dbReference>
<dbReference type="AGR" id="WB:WBGene00020409"/>
<evidence type="ECO:0000313" key="2">
    <source>
        <dbReference type="EMBL" id="CCD73607.1"/>
    </source>
</evidence>
<dbReference type="AlphaFoldDB" id="Q9TZF6"/>
<evidence type="ECO:0000313" key="3">
    <source>
        <dbReference type="Proteomes" id="UP000001940"/>
    </source>
</evidence>
<dbReference type="InterPro" id="IPR003326">
    <property type="entry name" value="TRA-1_regulated"/>
</dbReference>
<evidence type="ECO:0000256" key="1">
    <source>
        <dbReference type="SAM" id="SignalP"/>
    </source>
</evidence>
<gene>
    <name evidence="2" type="ORF">CELE_T10D4.7</name>
    <name evidence="2 4" type="ORF">T10D4.7</name>
</gene>
<feature type="signal peptide" evidence="1">
    <location>
        <begin position="1"/>
        <end position="15"/>
    </location>
</feature>
<dbReference type="WormBase" id="T10D4.7">
    <property type="protein sequence ID" value="CE45927"/>
    <property type="gene ID" value="WBGene00020409"/>
</dbReference>
<evidence type="ECO:0000313" key="4">
    <source>
        <dbReference type="WormBase" id="T10D4.7"/>
    </source>
</evidence>
<name>Q9TZF6_CAEEL</name>
<organism evidence="2 3">
    <name type="scientific">Caenorhabditis elegans</name>
    <dbReference type="NCBI Taxonomy" id="6239"/>
    <lineage>
        <taxon>Eukaryota</taxon>
        <taxon>Metazoa</taxon>
        <taxon>Ecdysozoa</taxon>
        <taxon>Nematoda</taxon>
        <taxon>Chromadorea</taxon>
        <taxon>Rhabditida</taxon>
        <taxon>Rhabditina</taxon>
        <taxon>Rhabditomorpha</taxon>
        <taxon>Rhabditoidea</taxon>
        <taxon>Rhabditidae</taxon>
        <taxon>Peloderinae</taxon>
        <taxon>Caenorhabditis</taxon>
    </lineage>
</organism>
<dbReference type="Proteomes" id="UP000001940">
    <property type="component" value="Chromosome II"/>
</dbReference>
<dbReference type="Pfam" id="PF02343">
    <property type="entry name" value="TRA-1_regulated"/>
    <property type="match status" value="1"/>
</dbReference>
<dbReference type="GeneID" id="188381"/>
<dbReference type="InParanoid" id="Q9TZF6"/>
<protein>
    <submittedName>
        <fullName evidence="2">DUF281 domain-containing protein</fullName>
    </submittedName>
</protein>
<proteinExistence type="predicted"/>